<sequence length="77" mass="8474">MPIVEAETPGTLNAFRRIRASPYCTVSAVSARAPPARLRRRRLPGERALAREVTLARKPGHLSPEPHLPSQVLGQLQ</sequence>
<proteinExistence type="predicted"/>
<dbReference type="AlphaFoldDB" id="A0A9N7Y6E2"/>
<protein>
    <submittedName>
        <fullName evidence="2">Uncharacterized protein</fullName>
    </submittedName>
</protein>
<organism evidence="2 3">
    <name type="scientific">Pleuronectes platessa</name>
    <name type="common">European plaice</name>
    <dbReference type="NCBI Taxonomy" id="8262"/>
    <lineage>
        <taxon>Eukaryota</taxon>
        <taxon>Metazoa</taxon>
        <taxon>Chordata</taxon>
        <taxon>Craniata</taxon>
        <taxon>Vertebrata</taxon>
        <taxon>Euteleostomi</taxon>
        <taxon>Actinopterygii</taxon>
        <taxon>Neopterygii</taxon>
        <taxon>Teleostei</taxon>
        <taxon>Neoteleostei</taxon>
        <taxon>Acanthomorphata</taxon>
        <taxon>Carangaria</taxon>
        <taxon>Pleuronectiformes</taxon>
        <taxon>Pleuronectoidei</taxon>
        <taxon>Pleuronectidae</taxon>
        <taxon>Pleuronectes</taxon>
    </lineage>
</organism>
<feature type="region of interest" description="Disordered" evidence="1">
    <location>
        <begin position="56"/>
        <end position="77"/>
    </location>
</feature>
<name>A0A9N7Y6E2_PLEPL</name>
<comment type="caution">
    <text evidence="2">The sequence shown here is derived from an EMBL/GenBank/DDBJ whole genome shotgun (WGS) entry which is preliminary data.</text>
</comment>
<evidence type="ECO:0000313" key="3">
    <source>
        <dbReference type="Proteomes" id="UP001153269"/>
    </source>
</evidence>
<evidence type="ECO:0000313" key="2">
    <source>
        <dbReference type="EMBL" id="CAB1414481.1"/>
    </source>
</evidence>
<accession>A0A9N7Y6E2</accession>
<keyword evidence="3" id="KW-1185">Reference proteome</keyword>
<reference evidence="2" key="1">
    <citation type="submission" date="2020-03" db="EMBL/GenBank/DDBJ databases">
        <authorList>
            <person name="Weist P."/>
        </authorList>
    </citation>
    <scope>NUCLEOTIDE SEQUENCE</scope>
</reference>
<dbReference type="Proteomes" id="UP001153269">
    <property type="component" value="Unassembled WGS sequence"/>
</dbReference>
<evidence type="ECO:0000256" key="1">
    <source>
        <dbReference type="SAM" id="MobiDB-lite"/>
    </source>
</evidence>
<gene>
    <name evidence="2" type="ORF">PLEPLA_LOCUS2190</name>
</gene>
<dbReference type="EMBL" id="CADEAL010000109">
    <property type="protein sequence ID" value="CAB1414481.1"/>
    <property type="molecule type" value="Genomic_DNA"/>
</dbReference>